<accession>M4BX48</accession>
<dbReference type="EnsemblProtists" id="HpaT811099">
    <property type="protein sequence ID" value="HpaP811099"/>
    <property type="gene ID" value="HpaG811099"/>
</dbReference>
<dbReference type="EMBL" id="JH598014">
    <property type="status" value="NOT_ANNOTATED_CDS"/>
    <property type="molecule type" value="Genomic_DNA"/>
</dbReference>
<protein>
    <submittedName>
        <fullName evidence="1">Uncharacterized protein</fullName>
    </submittedName>
</protein>
<evidence type="ECO:0000313" key="2">
    <source>
        <dbReference type="Proteomes" id="UP000011713"/>
    </source>
</evidence>
<evidence type="ECO:0000313" key="1">
    <source>
        <dbReference type="EnsemblProtists" id="HpaP811099"/>
    </source>
</evidence>
<dbReference type="AlphaFoldDB" id="M4BX48"/>
<dbReference type="VEuPathDB" id="FungiDB:HpaG811099"/>
<name>M4BX48_HYAAE</name>
<organism evidence="1 2">
    <name type="scientific">Hyaloperonospora arabidopsidis (strain Emoy2)</name>
    <name type="common">Downy mildew agent</name>
    <name type="synonym">Peronospora arabidopsidis</name>
    <dbReference type="NCBI Taxonomy" id="559515"/>
    <lineage>
        <taxon>Eukaryota</taxon>
        <taxon>Sar</taxon>
        <taxon>Stramenopiles</taxon>
        <taxon>Oomycota</taxon>
        <taxon>Peronosporomycetes</taxon>
        <taxon>Peronosporales</taxon>
        <taxon>Peronosporaceae</taxon>
        <taxon>Hyaloperonospora</taxon>
    </lineage>
</organism>
<dbReference type="HOGENOM" id="CLU_2163261_0_0_1"/>
<proteinExistence type="predicted"/>
<reference evidence="2" key="1">
    <citation type="journal article" date="2010" name="Science">
        <title>Signatures of adaptation to obligate biotrophy in the Hyaloperonospora arabidopsidis genome.</title>
        <authorList>
            <person name="Baxter L."/>
            <person name="Tripathy S."/>
            <person name="Ishaque N."/>
            <person name="Boot N."/>
            <person name="Cabral A."/>
            <person name="Kemen E."/>
            <person name="Thines M."/>
            <person name="Ah-Fong A."/>
            <person name="Anderson R."/>
            <person name="Badejoko W."/>
            <person name="Bittner-Eddy P."/>
            <person name="Boore J.L."/>
            <person name="Chibucos M.C."/>
            <person name="Coates M."/>
            <person name="Dehal P."/>
            <person name="Delehaunty K."/>
            <person name="Dong S."/>
            <person name="Downton P."/>
            <person name="Dumas B."/>
            <person name="Fabro G."/>
            <person name="Fronick C."/>
            <person name="Fuerstenberg S.I."/>
            <person name="Fulton L."/>
            <person name="Gaulin E."/>
            <person name="Govers F."/>
            <person name="Hughes L."/>
            <person name="Humphray S."/>
            <person name="Jiang R.H."/>
            <person name="Judelson H."/>
            <person name="Kamoun S."/>
            <person name="Kyung K."/>
            <person name="Meijer H."/>
            <person name="Minx P."/>
            <person name="Morris P."/>
            <person name="Nelson J."/>
            <person name="Phuntumart V."/>
            <person name="Qutob D."/>
            <person name="Rehmany A."/>
            <person name="Rougon-Cardoso A."/>
            <person name="Ryden P."/>
            <person name="Torto-Alalibo T."/>
            <person name="Studholme D."/>
            <person name="Wang Y."/>
            <person name="Win J."/>
            <person name="Wood J."/>
            <person name="Clifton S.W."/>
            <person name="Rogers J."/>
            <person name="Van den Ackerveken G."/>
            <person name="Jones J.D."/>
            <person name="McDowell J.M."/>
            <person name="Beynon J."/>
            <person name="Tyler B.M."/>
        </authorList>
    </citation>
    <scope>NUCLEOTIDE SEQUENCE [LARGE SCALE GENOMIC DNA]</scope>
    <source>
        <strain evidence="2">Emoy2</strain>
    </source>
</reference>
<sequence>MILPSIPRNSLPLKQGWGANPKALPLIYVIHSKELNQVLYIHVPFLVVAARKWVVFCVLNIKVRIDLCVLKVLVDVVDVQKTNVKKGRQSMILLGNAVNHKCCRRHIIYSQ</sequence>
<keyword evidence="2" id="KW-1185">Reference proteome</keyword>
<dbReference type="InParanoid" id="M4BX48"/>
<reference evidence="1" key="2">
    <citation type="submission" date="2015-06" db="UniProtKB">
        <authorList>
            <consortium name="EnsemblProtists"/>
        </authorList>
    </citation>
    <scope>IDENTIFICATION</scope>
    <source>
        <strain evidence="1">Emoy2</strain>
    </source>
</reference>
<dbReference type="Proteomes" id="UP000011713">
    <property type="component" value="Unassembled WGS sequence"/>
</dbReference>